<dbReference type="InterPro" id="IPR045137">
    <property type="entry name" value="RBM26/27"/>
</dbReference>
<keyword evidence="5" id="KW-0732">Signal</keyword>
<dbReference type="SUPFAM" id="SSF54928">
    <property type="entry name" value="RNA-binding domain, RBD"/>
    <property type="match status" value="2"/>
</dbReference>
<evidence type="ECO:0000256" key="3">
    <source>
        <dbReference type="PROSITE-ProRule" id="PRU00723"/>
    </source>
</evidence>
<accession>A0ABR2FU33</accession>
<feature type="domain" description="C3H1-type" evidence="7">
    <location>
        <begin position="273"/>
        <end position="301"/>
    </location>
</feature>
<dbReference type="PANTHER" id="PTHR14398">
    <property type="entry name" value="RNA RECOGNITION RRM/RNP DOMAIN"/>
    <property type="match status" value="1"/>
</dbReference>
<sequence length="953" mass="104709">MCIAPETSSFCASRILFFFKLLLKLFDCCSWLEFRASHAVKEHKFIDPMELKVSSPKPGGSSPDCISDPEEKEVSDDDDDDRNHKHRRQDRHPQSLKRGSMDPLFTRPYRKHKKPFENGHRVREIESQAGEARKTCNGLPPENYLRSKFDRGHSGFASISQGNLDLNQRIRSNQTFSGDSGLGKGRGRDNSSWNQHASRFNLVDMASQMVQPGSVAPSLFARRGLSNVSSTQSESWSAFGLMPVIPNGSLDTFHPLGLHGALRPPKNPSLNRGIPLQRCRDFEERGFCLRGDMCPMEHGVNHIVVEDIQSLSQFNLPVAVPTAKLFPTPAGRGAVPSGVPPTTLMNSKGLHGKNCKPGMNEDSLGMNGADSTSVSGADLYDPDQPLWIYNGLEAPAALSGLHSPKVDETESLLNDGISGCHHVRLGDAVMGRTGSSRTRLDTKDKIYFSSLDCLENETKEEQQAYPSSQGTSSQVKRISREDDDSKVMDSSLKSQTDSLRNSRKPTQKAQRTLFVNGIPQKCNKRGALLSHFRKFGEVIDIYIPLNSERAFVQFSRREEAEDALKAPDAVMGNRFIKLWWANRDNISDGGINSGSGASVTSRGLTGSVIPAQPAANKGKNNLQPVPQKSNVIHGVDVPSLNSPKPLSMNGPMVPPPSQKKLETLEQMKEELRKKQEMLEQKRSDFRRQLDKLEKQSSGVKGNTEQAAKRQKVGIAADPAKASTPKPSGSGTSAAAPCTMGMPDKDMSTENVLSQSSKTNLLSCQSAPVAHPFLLNKYKMDNRPTAFRVISPLPSAFAHVDVLKEHFSQYGGLFSVELEDVENGDDGMVSETLRNCSARITYSTRLSAERAFANGKCWQGNNLQFSWLISSNLSNDPNSKETSSSTPKEPLEDDDVQTEENFACSISQEVASDNRESENSDVKSFVEHTGLAEVSEHSPSPTSSVKESPESREC</sequence>
<dbReference type="InterPro" id="IPR000504">
    <property type="entry name" value="RRM_dom"/>
</dbReference>
<evidence type="ECO:0000256" key="1">
    <source>
        <dbReference type="ARBA" id="ARBA00022884"/>
    </source>
</evidence>
<evidence type="ECO:0000256" key="4">
    <source>
        <dbReference type="SAM" id="MobiDB-lite"/>
    </source>
</evidence>
<feature type="region of interest" description="Disordered" evidence="4">
    <location>
        <begin position="51"/>
        <end position="119"/>
    </location>
</feature>
<feature type="region of interest" description="Disordered" evidence="4">
    <location>
        <begin position="458"/>
        <end position="509"/>
    </location>
</feature>
<feature type="compositionally biased region" description="Basic and acidic residues" evidence="4">
    <location>
        <begin position="911"/>
        <end position="925"/>
    </location>
</feature>
<evidence type="ECO:0000256" key="5">
    <source>
        <dbReference type="SAM" id="SignalP"/>
    </source>
</evidence>
<feature type="compositionally biased region" description="Basic and acidic residues" evidence="4">
    <location>
        <begin position="478"/>
        <end position="487"/>
    </location>
</feature>
<evidence type="ECO:0008006" key="10">
    <source>
        <dbReference type="Google" id="ProtNLM"/>
    </source>
</evidence>
<feature type="region of interest" description="Disordered" evidence="4">
    <location>
        <begin position="875"/>
        <end position="953"/>
    </location>
</feature>
<name>A0ABR2FU33_9ROSI</name>
<evidence type="ECO:0000259" key="7">
    <source>
        <dbReference type="PROSITE" id="PS50103"/>
    </source>
</evidence>
<feature type="chain" id="PRO_5046583474" description="Zinc finger CCCH domain-containing protein 41" evidence="5">
    <location>
        <begin position="32"/>
        <end position="953"/>
    </location>
</feature>
<keyword evidence="9" id="KW-1185">Reference proteome</keyword>
<dbReference type="PROSITE" id="PS50102">
    <property type="entry name" value="RRM"/>
    <property type="match status" value="1"/>
</dbReference>
<dbReference type="Gene3D" id="3.30.70.330">
    <property type="match status" value="1"/>
</dbReference>
<feature type="region of interest" description="Disordered" evidence="4">
    <location>
        <begin position="686"/>
        <end position="737"/>
    </location>
</feature>
<gene>
    <name evidence="8" type="ORF">V6N12_022243</name>
</gene>
<dbReference type="EMBL" id="JBBPBM010000004">
    <property type="protein sequence ID" value="KAK8587766.1"/>
    <property type="molecule type" value="Genomic_DNA"/>
</dbReference>
<feature type="region of interest" description="Disordered" evidence="4">
    <location>
        <begin position="637"/>
        <end position="658"/>
    </location>
</feature>
<comment type="caution">
    <text evidence="8">The sequence shown here is derived from an EMBL/GenBank/DDBJ whole genome shotgun (WGS) entry which is preliminary data.</text>
</comment>
<dbReference type="Proteomes" id="UP001472677">
    <property type="component" value="Unassembled WGS sequence"/>
</dbReference>
<feature type="domain" description="RRM" evidence="6">
    <location>
        <begin position="511"/>
        <end position="583"/>
    </location>
</feature>
<keyword evidence="3" id="KW-0479">Metal-binding</keyword>
<keyword evidence="3" id="KW-0862">Zinc</keyword>
<organism evidence="8 9">
    <name type="scientific">Hibiscus sabdariffa</name>
    <name type="common">roselle</name>
    <dbReference type="NCBI Taxonomy" id="183260"/>
    <lineage>
        <taxon>Eukaryota</taxon>
        <taxon>Viridiplantae</taxon>
        <taxon>Streptophyta</taxon>
        <taxon>Embryophyta</taxon>
        <taxon>Tracheophyta</taxon>
        <taxon>Spermatophyta</taxon>
        <taxon>Magnoliopsida</taxon>
        <taxon>eudicotyledons</taxon>
        <taxon>Gunneridae</taxon>
        <taxon>Pentapetalae</taxon>
        <taxon>rosids</taxon>
        <taxon>malvids</taxon>
        <taxon>Malvales</taxon>
        <taxon>Malvaceae</taxon>
        <taxon>Malvoideae</taxon>
        <taxon>Hibiscus</taxon>
    </lineage>
</organism>
<evidence type="ECO:0000313" key="9">
    <source>
        <dbReference type="Proteomes" id="UP001472677"/>
    </source>
</evidence>
<evidence type="ECO:0000313" key="8">
    <source>
        <dbReference type="EMBL" id="KAK8587766.1"/>
    </source>
</evidence>
<protein>
    <recommendedName>
        <fullName evidence="10">Zinc finger CCCH domain-containing protein 41</fullName>
    </recommendedName>
</protein>
<feature type="compositionally biased region" description="Polar residues" evidence="4">
    <location>
        <begin position="464"/>
        <end position="476"/>
    </location>
</feature>
<dbReference type="PANTHER" id="PTHR14398:SF0">
    <property type="entry name" value="ZINC FINGER PROTEIN SWM"/>
    <property type="match status" value="1"/>
</dbReference>
<feature type="compositionally biased region" description="Acidic residues" evidence="4">
    <location>
        <begin position="67"/>
        <end position="80"/>
    </location>
</feature>
<feature type="signal peptide" evidence="5">
    <location>
        <begin position="1"/>
        <end position="31"/>
    </location>
</feature>
<dbReference type="SMART" id="SM00356">
    <property type="entry name" value="ZnF_C3H1"/>
    <property type="match status" value="1"/>
</dbReference>
<feature type="compositionally biased region" description="Polar residues" evidence="4">
    <location>
        <begin position="936"/>
        <end position="945"/>
    </location>
</feature>
<dbReference type="InterPro" id="IPR035979">
    <property type="entry name" value="RBD_domain_sf"/>
</dbReference>
<keyword evidence="3" id="KW-0863">Zinc-finger</keyword>
<feature type="compositionally biased region" description="Polar residues" evidence="4">
    <location>
        <begin position="875"/>
        <end position="886"/>
    </location>
</feature>
<feature type="compositionally biased region" description="Polar residues" evidence="4">
    <location>
        <begin position="618"/>
        <end position="627"/>
    </location>
</feature>
<keyword evidence="1 2" id="KW-0694">RNA-binding</keyword>
<proteinExistence type="predicted"/>
<evidence type="ECO:0000259" key="6">
    <source>
        <dbReference type="PROSITE" id="PS50102"/>
    </source>
</evidence>
<evidence type="ECO:0000256" key="2">
    <source>
        <dbReference type="PROSITE-ProRule" id="PRU00176"/>
    </source>
</evidence>
<dbReference type="InterPro" id="IPR000571">
    <property type="entry name" value="Znf_CCCH"/>
</dbReference>
<feature type="zinc finger region" description="C3H1-type" evidence="3">
    <location>
        <begin position="273"/>
        <end position="301"/>
    </location>
</feature>
<dbReference type="PROSITE" id="PS50103">
    <property type="entry name" value="ZF_C3H1"/>
    <property type="match status" value="1"/>
</dbReference>
<dbReference type="CDD" id="cd12257">
    <property type="entry name" value="RRM1_RBM26_like"/>
    <property type="match status" value="1"/>
</dbReference>
<dbReference type="Pfam" id="PF00076">
    <property type="entry name" value="RRM_1"/>
    <property type="match status" value="1"/>
</dbReference>
<dbReference type="SMART" id="SM00360">
    <property type="entry name" value="RRM"/>
    <property type="match status" value="1"/>
</dbReference>
<feature type="compositionally biased region" description="Low complexity" evidence="4">
    <location>
        <begin position="54"/>
        <end position="63"/>
    </location>
</feature>
<reference evidence="8 9" key="1">
    <citation type="journal article" date="2024" name="G3 (Bethesda)">
        <title>Genome assembly of Hibiscus sabdariffa L. provides insights into metabolisms of medicinal natural products.</title>
        <authorList>
            <person name="Kim T."/>
        </authorList>
    </citation>
    <scope>NUCLEOTIDE SEQUENCE [LARGE SCALE GENOMIC DNA]</scope>
    <source>
        <strain evidence="8">TK-2024</strain>
        <tissue evidence="8">Old leaves</tissue>
    </source>
</reference>
<dbReference type="InterPro" id="IPR012677">
    <property type="entry name" value="Nucleotide-bd_a/b_plait_sf"/>
</dbReference>
<feature type="region of interest" description="Disordered" evidence="4">
    <location>
        <begin position="608"/>
        <end position="627"/>
    </location>
</feature>
<feature type="compositionally biased region" description="Polar residues" evidence="4">
    <location>
        <begin position="695"/>
        <end position="705"/>
    </location>
</feature>